<evidence type="ECO:0000313" key="5">
    <source>
        <dbReference type="Proteomes" id="UP001596113"/>
    </source>
</evidence>
<proteinExistence type="predicted"/>
<dbReference type="RefSeq" id="WP_378135324.1">
    <property type="nucleotide sequence ID" value="NZ_JBHSMI010000028.1"/>
</dbReference>
<reference evidence="5" key="1">
    <citation type="journal article" date="2019" name="Int. J. Syst. Evol. Microbiol.">
        <title>The Global Catalogue of Microorganisms (GCM) 10K type strain sequencing project: providing services to taxonomists for standard genome sequencing and annotation.</title>
        <authorList>
            <consortium name="The Broad Institute Genomics Platform"/>
            <consortium name="The Broad Institute Genome Sequencing Center for Infectious Disease"/>
            <person name="Wu L."/>
            <person name="Ma J."/>
        </authorList>
    </citation>
    <scope>NUCLEOTIDE SEQUENCE [LARGE SCALE GENOMIC DNA]</scope>
    <source>
        <strain evidence="5">CGMCC 1.18575</strain>
    </source>
</reference>
<keyword evidence="5" id="KW-1185">Reference proteome</keyword>
<dbReference type="PANTHER" id="PTHR45953:SF1">
    <property type="entry name" value="IDURONATE 2-SULFATASE"/>
    <property type="match status" value="1"/>
</dbReference>
<accession>A0ABW0HU73</accession>
<keyword evidence="2" id="KW-0378">Hydrolase</keyword>
<keyword evidence="1" id="KW-0479">Metal-binding</keyword>
<comment type="caution">
    <text evidence="4">The sequence shown here is derived from an EMBL/GenBank/DDBJ whole genome shotgun (WGS) entry which is preliminary data.</text>
</comment>
<dbReference type="Gene3D" id="3.40.720.10">
    <property type="entry name" value="Alkaline Phosphatase, subunit A"/>
    <property type="match status" value="1"/>
</dbReference>
<dbReference type="InterPro" id="IPR017850">
    <property type="entry name" value="Alkaline_phosphatase_core_sf"/>
</dbReference>
<dbReference type="Proteomes" id="UP001596113">
    <property type="component" value="Unassembled WGS sequence"/>
</dbReference>
<gene>
    <name evidence="4" type="ORF">ACFPOF_18590</name>
</gene>
<evidence type="ECO:0000313" key="4">
    <source>
        <dbReference type="EMBL" id="MFC5404751.1"/>
    </source>
</evidence>
<evidence type="ECO:0000256" key="1">
    <source>
        <dbReference type="ARBA" id="ARBA00022723"/>
    </source>
</evidence>
<organism evidence="4 5">
    <name type="scientific">Cohnella soli</name>
    <dbReference type="NCBI Taxonomy" id="425005"/>
    <lineage>
        <taxon>Bacteria</taxon>
        <taxon>Bacillati</taxon>
        <taxon>Bacillota</taxon>
        <taxon>Bacilli</taxon>
        <taxon>Bacillales</taxon>
        <taxon>Paenibacillaceae</taxon>
        <taxon>Cohnella</taxon>
    </lineage>
</organism>
<dbReference type="PANTHER" id="PTHR45953">
    <property type="entry name" value="IDURONATE 2-SULFATASE"/>
    <property type="match status" value="1"/>
</dbReference>
<evidence type="ECO:0000259" key="3">
    <source>
        <dbReference type="Pfam" id="PF00884"/>
    </source>
</evidence>
<name>A0ABW0HU73_9BACL</name>
<feature type="domain" description="Sulfatase N-terminal" evidence="3">
    <location>
        <begin position="6"/>
        <end position="387"/>
    </location>
</feature>
<evidence type="ECO:0000256" key="2">
    <source>
        <dbReference type="ARBA" id="ARBA00022801"/>
    </source>
</evidence>
<sequence>MSEPLNILVLIVDQMQSFSLGANGNPDVKTPNIDRLAAEGANFNRAYCNNPVCMPSRATLLTGLTPKQHGCFTNGTNLPEHIPTLPQVLARHGYRTHAAGKLHHQSYMSPANPIDPERPWSMEDNRKWKNGEIAKLPENYYGYQSADFIGGHIDVWGEYAQEMERKQPGFMKKYSEAGAYYSHPEAPMCYRIDVPEELHYNRWIADHSIAFMKDCQSSGQPFFEWCSFPDPHFPFVASNPYSEMYDPASLSLPDNWEQKNDMLEHLVAYRNMPQYQQAGHFTESALREIIAQTYGAITHVDTEIGRMVNFLEQSGLLPHTLIIFMADHGEYLGSHHLLTKGEWPWEEGVRVPYIWRDPQGSQALGRTHGHVVSLLDFVPTVLEYAGIDQREMDTRGFRHSQPLGLPGRSLYPFLRDGRPLPDLPAYIEYDEDWLPASMCRMRAIVTGQYKLAIFALVHEGILIDLERDPHETRNLWDDPQYQHIRAELTEQLLMELARTGRLDLPRITGA</sequence>
<dbReference type="EMBL" id="JBHSMI010000028">
    <property type="protein sequence ID" value="MFC5404751.1"/>
    <property type="molecule type" value="Genomic_DNA"/>
</dbReference>
<protein>
    <submittedName>
        <fullName evidence="4">Sulfatase</fullName>
    </submittedName>
</protein>
<dbReference type="Pfam" id="PF00884">
    <property type="entry name" value="Sulfatase"/>
    <property type="match status" value="1"/>
</dbReference>
<dbReference type="InterPro" id="IPR000917">
    <property type="entry name" value="Sulfatase_N"/>
</dbReference>
<dbReference type="SUPFAM" id="SSF53649">
    <property type="entry name" value="Alkaline phosphatase-like"/>
    <property type="match status" value="1"/>
</dbReference>